<accession>A0A932GRD8</accession>
<dbReference type="GO" id="GO:0016705">
    <property type="term" value="F:oxidoreductase activity, acting on paired donors, with incorporation or reduction of molecular oxygen"/>
    <property type="evidence" value="ECO:0007669"/>
    <property type="project" value="InterPro"/>
</dbReference>
<sequence length="178" mass="20108">GILMGGLYTNIQQGAPGSDRKGGWNQRGIRRTVRFATGWIPGGRPDLEVCREGMELLKEAARKEGRSLKDEEFDLTQTSYGQFNIDGDRNKALSEAQRFYNTRVRKGFYQLQGNPSFESQKASGCYGPAEEVAEVINRWIGFKKVVPALKRIIIMFASLDPVQQLERFHNEVRPLLGL</sequence>
<proteinExistence type="predicted"/>
<feature type="non-terminal residue" evidence="1">
    <location>
        <position position="1"/>
    </location>
</feature>
<protein>
    <submittedName>
        <fullName evidence="1">LLM class flavin-dependent oxidoreductase</fullName>
    </submittedName>
</protein>
<gene>
    <name evidence="1" type="ORF">HYY65_11615</name>
</gene>
<dbReference type="InterPro" id="IPR036661">
    <property type="entry name" value="Luciferase-like_sf"/>
</dbReference>
<reference evidence="1" key="1">
    <citation type="submission" date="2020-07" db="EMBL/GenBank/DDBJ databases">
        <title>Huge and variable diversity of episymbiotic CPR bacteria and DPANN archaea in groundwater ecosystems.</title>
        <authorList>
            <person name="He C.Y."/>
            <person name="Keren R."/>
            <person name="Whittaker M."/>
            <person name="Farag I.F."/>
            <person name="Doudna J."/>
            <person name="Cate J.H.D."/>
            <person name="Banfield J.F."/>
        </authorList>
    </citation>
    <scope>NUCLEOTIDE SEQUENCE</scope>
    <source>
        <strain evidence="1">NC_groundwater_717_Ag_S-0.2um_59_8</strain>
    </source>
</reference>
<organism evidence="1 2">
    <name type="scientific">Tectimicrobiota bacterium</name>
    <dbReference type="NCBI Taxonomy" id="2528274"/>
    <lineage>
        <taxon>Bacteria</taxon>
        <taxon>Pseudomonadati</taxon>
        <taxon>Nitrospinota/Tectimicrobiota group</taxon>
        <taxon>Candidatus Tectimicrobiota</taxon>
    </lineage>
</organism>
<evidence type="ECO:0000313" key="1">
    <source>
        <dbReference type="EMBL" id="MBI3015678.1"/>
    </source>
</evidence>
<dbReference type="EMBL" id="JACPSX010000219">
    <property type="protein sequence ID" value="MBI3015678.1"/>
    <property type="molecule type" value="Genomic_DNA"/>
</dbReference>
<name>A0A932GRD8_UNCTE</name>
<comment type="caution">
    <text evidence="1">The sequence shown here is derived from an EMBL/GenBank/DDBJ whole genome shotgun (WGS) entry which is preliminary data.</text>
</comment>
<dbReference type="SUPFAM" id="SSF51679">
    <property type="entry name" value="Bacterial luciferase-like"/>
    <property type="match status" value="1"/>
</dbReference>
<evidence type="ECO:0000313" key="2">
    <source>
        <dbReference type="Proteomes" id="UP000741360"/>
    </source>
</evidence>
<dbReference type="Gene3D" id="3.20.20.30">
    <property type="entry name" value="Luciferase-like domain"/>
    <property type="match status" value="1"/>
</dbReference>
<dbReference type="Proteomes" id="UP000741360">
    <property type="component" value="Unassembled WGS sequence"/>
</dbReference>
<dbReference type="AlphaFoldDB" id="A0A932GRD8"/>